<evidence type="ECO:0000256" key="5">
    <source>
        <dbReference type="ARBA" id="ARBA00022692"/>
    </source>
</evidence>
<proteinExistence type="inferred from homology"/>
<keyword evidence="6 9" id="KW-1133">Transmembrane helix</keyword>
<keyword evidence="4" id="KW-1003">Cell membrane</keyword>
<evidence type="ECO:0000256" key="6">
    <source>
        <dbReference type="ARBA" id="ARBA00022989"/>
    </source>
</evidence>
<feature type="compositionally biased region" description="Low complexity" evidence="8">
    <location>
        <begin position="12"/>
        <end position="28"/>
    </location>
</feature>
<feature type="transmembrane region" description="Helical" evidence="9">
    <location>
        <begin position="46"/>
        <end position="65"/>
    </location>
</feature>
<evidence type="ECO:0000256" key="9">
    <source>
        <dbReference type="SAM" id="Phobius"/>
    </source>
</evidence>
<evidence type="ECO:0000256" key="1">
    <source>
        <dbReference type="ARBA" id="ARBA00004651"/>
    </source>
</evidence>
<dbReference type="GO" id="GO:0005886">
    <property type="term" value="C:plasma membrane"/>
    <property type="evidence" value="ECO:0007669"/>
    <property type="project" value="UniProtKB-SubCell"/>
</dbReference>
<dbReference type="Pfam" id="PF03595">
    <property type="entry name" value="SLAC1"/>
    <property type="match status" value="1"/>
</dbReference>
<dbReference type="OrthoDB" id="958273at2"/>
<feature type="transmembrane region" description="Helical" evidence="9">
    <location>
        <begin position="148"/>
        <end position="168"/>
    </location>
</feature>
<dbReference type="InterPro" id="IPR004695">
    <property type="entry name" value="SLAC1/Mae1/Ssu1/TehA"/>
</dbReference>
<accession>A0A3N1GAR3</accession>
<dbReference type="GO" id="GO:0055085">
    <property type="term" value="P:transmembrane transport"/>
    <property type="evidence" value="ECO:0007669"/>
    <property type="project" value="InterPro"/>
</dbReference>
<evidence type="ECO:0000256" key="7">
    <source>
        <dbReference type="ARBA" id="ARBA00023136"/>
    </source>
</evidence>
<dbReference type="InterPro" id="IPR038665">
    <property type="entry name" value="Voltage-dep_anion_channel_sf"/>
</dbReference>
<evidence type="ECO:0000313" key="11">
    <source>
        <dbReference type="Proteomes" id="UP000276232"/>
    </source>
</evidence>
<evidence type="ECO:0000256" key="8">
    <source>
        <dbReference type="SAM" id="MobiDB-lite"/>
    </source>
</evidence>
<comment type="caution">
    <text evidence="10">The sequence shown here is derived from an EMBL/GenBank/DDBJ whole genome shotgun (WGS) entry which is preliminary data.</text>
</comment>
<feature type="region of interest" description="Disordered" evidence="8">
    <location>
        <begin position="1"/>
        <end position="34"/>
    </location>
</feature>
<keyword evidence="11" id="KW-1185">Reference proteome</keyword>
<dbReference type="RefSeq" id="WP_123380900.1">
    <property type="nucleotide sequence ID" value="NZ_RJKN01000007.1"/>
</dbReference>
<comment type="subcellular location">
    <subcellularLocation>
        <location evidence="1">Cell membrane</location>
        <topology evidence="1">Multi-pass membrane protein</topology>
    </subcellularLocation>
</comment>
<evidence type="ECO:0000256" key="2">
    <source>
        <dbReference type="ARBA" id="ARBA00008566"/>
    </source>
</evidence>
<dbReference type="AlphaFoldDB" id="A0A3N1GAR3"/>
<sequence>MRSSGSRPPAPGRATGTAASAAAATRAGTDGRPRGRELVAHVTPNWFASVMGTGVVAVAASSLPVPAALAPALGVVALGAWALAAMLLVVLAVATALHWRLHRETALAHARHPVMATFYGAPAMALLTVGAGTHLVGQQVVGAGPALVAFAVLWSLGTLLGVATAVVVPFRTAVGAGLAPGGGALPAWMMPVVPPMVSASTGALLVPHLPAGQARLTLLLVLVALFGLSLVAGLMTATLVHGRLLGAGPLPVQAAPTVVITLGVVGQSVTAAHLLAGATASTLGAGSAAAEVTAVLAVGYGAAMTGFGGLLLALAALLVAHAARRGLRFSLTWWSFTFPVGTCVTGASGLAAATGAVAVEALALALFALLLAAWAVVATGTARGTADGRLLRPA</sequence>
<evidence type="ECO:0000313" key="10">
    <source>
        <dbReference type="EMBL" id="ROP27326.1"/>
    </source>
</evidence>
<keyword evidence="5 9" id="KW-0812">Transmembrane</keyword>
<feature type="transmembrane region" description="Helical" evidence="9">
    <location>
        <begin position="361"/>
        <end position="382"/>
    </location>
</feature>
<feature type="transmembrane region" description="Helical" evidence="9">
    <location>
        <begin position="218"/>
        <end position="240"/>
    </location>
</feature>
<organism evidence="10 11">
    <name type="scientific">Pseudokineococcus lusitanus</name>
    <dbReference type="NCBI Taxonomy" id="763993"/>
    <lineage>
        <taxon>Bacteria</taxon>
        <taxon>Bacillati</taxon>
        <taxon>Actinomycetota</taxon>
        <taxon>Actinomycetes</taxon>
        <taxon>Kineosporiales</taxon>
        <taxon>Kineosporiaceae</taxon>
        <taxon>Pseudokineococcus</taxon>
    </lineage>
</organism>
<feature type="transmembrane region" description="Helical" evidence="9">
    <location>
        <begin position="117"/>
        <end position="136"/>
    </location>
</feature>
<reference evidence="10 11" key="1">
    <citation type="journal article" date="2015" name="Stand. Genomic Sci.">
        <title>Genomic Encyclopedia of Bacterial and Archaeal Type Strains, Phase III: the genomes of soil and plant-associated and newly described type strains.</title>
        <authorList>
            <person name="Whitman W.B."/>
            <person name="Woyke T."/>
            <person name="Klenk H.P."/>
            <person name="Zhou Y."/>
            <person name="Lilburn T.G."/>
            <person name="Beck B.J."/>
            <person name="De Vos P."/>
            <person name="Vandamme P."/>
            <person name="Eisen J.A."/>
            <person name="Garrity G."/>
            <person name="Hugenholtz P."/>
            <person name="Kyrpides N.C."/>
        </authorList>
    </citation>
    <scope>NUCLEOTIDE SEQUENCE [LARGE SCALE GENOMIC DNA]</scope>
    <source>
        <strain evidence="10 11">CECT 7306</strain>
    </source>
</reference>
<feature type="transmembrane region" description="Helical" evidence="9">
    <location>
        <begin position="331"/>
        <end position="355"/>
    </location>
</feature>
<dbReference type="EMBL" id="RJKN01000007">
    <property type="protein sequence ID" value="ROP27326.1"/>
    <property type="molecule type" value="Genomic_DNA"/>
</dbReference>
<dbReference type="Gene3D" id="1.50.10.150">
    <property type="entry name" value="Voltage-dependent anion channel"/>
    <property type="match status" value="1"/>
</dbReference>
<feature type="transmembrane region" description="Helical" evidence="9">
    <location>
        <begin position="297"/>
        <end position="319"/>
    </location>
</feature>
<protein>
    <submittedName>
        <fullName evidence="10">Tellurite resistance protein TehA-like permease</fullName>
    </submittedName>
</protein>
<name>A0A3N1GAR3_9ACTN</name>
<dbReference type="InParanoid" id="A0A3N1GAR3"/>
<keyword evidence="3" id="KW-0813">Transport</keyword>
<comment type="similarity">
    <text evidence="2">Belongs to the tellurite-resistance/dicarboxylate transporter (TDT) family.</text>
</comment>
<keyword evidence="7 9" id="KW-0472">Membrane</keyword>
<dbReference type="InterPro" id="IPR051629">
    <property type="entry name" value="Sulfite_efflux_TDT"/>
</dbReference>
<evidence type="ECO:0000256" key="3">
    <source>
        <dbReference type="ARBA" id="ARBA00022448"/>
    </source>
</evidence>
<gene>
    <name evidence="10" type="ORF">EDC03_2854</name>
</gene>
<dbReference type="PANTHER" id="PTHR31686">
    <property type="match status" value="1"/>
</dbReference>
<feature type="transmembrane region" description="Helical" evidence="9">
    <location>
        <begin position="72"/>
        <end position="97"/>
    </location>
</feature>
<evidence type="ECO:0000256" key="4">
    <source>
        <dbReference type="ARBA" id="ARBA00022475"/>
    </source>
</evidence>
<dbReference type="PANTHER" id="PTHR31686:SF1">
    <property type="entry name" value="SULFITE EFFLUX PUMP SSU1"/>
    <property type="match status" value="1"/>
</dbReference>
<dbReference type="Proteomes" id="UP000276232">
    <property type="component" value="Unassembled WGS sequence"/>
</dbReference>